<dbReference type="PANTHER" id="PTHR48061:SF49">
    <property type="entry name" value="DISEASE RESISTANCE FAMILY PROTEIN_LRR PROTEIN"/>
    <property type="match status" value="1"/>
</dbReference>
<evidence type="ECO:0000256" key="4">
    <source>
        <dbReference type="ARBA" id="ARBA00022614"/>
    </source>
</evidence>
<dbReference type="Proteomes" id="UP001603857">
    <property type="component" value="Unassembled WGS sequence"/>
</dbReference>
<dbReference type="AlphaFoldDB" id="A0ABD1MPK0"/>
<dbReference type="GO" id="GO:0005886">
    <property type="term" value="C:plasma membrane"/>
    <property type="evidence" value="ECO:0007669"/>
    <property type="project" value="UniProtKB-SubCell"/>
</dbReference>
<evidence type="ECO:0000256" key="2">
    <source>
        <dbReference type="ARBA" id="ARBA00009592"/>
    </source>
</evidence>
<comment type="similarity">
    <text evidence="2">Belongs to the RLP family.</text>
</comment>
<accession>A0ABD1MPK0</accession>
<dbReference type="PANTHER" id="PTHR48061">
    <property type="entry name" value="LEUCINE-RICH REPEAT RECEPTOR PROTEIN KINASE EMS1-LIKE-RELATED"/>
    <property type="match status" value="1"/>
</dbReference>
<dbReference type="FunFam" id="3.80.10.10:FF:000383">
    <property type="entry name" value="Leucine-rich repeat receptor protein kinase EMS1"/>
    <property type="match status" value="1"/>
</dbReference>
<dbReference type="SMART" id="SM00365">
    <property type="entry name" value="LRR_SD22"/>
    <property type="match status" value="5"/>
</dbReference>
<dbReference type="FunFam" id="3.80.10.10:FF:000041">
    <property type="entry name" value="LRR receptor-like serine/threonine-protein kinase ERECTA"/>
    <property type="match status" value="1"/>
</dbReference>
<keyword evidence="10" id="KW-0675">Receptor</keyword>
<evidence type="ECO:0000256" key="10">
    <source>
        <dbReference type="ARBA" id="ARBA00023170"/>
    </source>
</evidence>
<evidence type="ECO:0000313" key="13">
    <source>
        <dbReference type="Proteomes" id="UP001603857"/>
    </source>
</evidence>
<keyword evidence="11" id="KW-0325">Glycoprotein</keyword>
<evidence type="ECO:0000256" key="6">
    <source>
        <dbReference type="ARBA" id="ARBA00022729"/>
    </source>
</evidence>
<dbReference type="Pfam" id="PF13516">
    <property type="entry name" value="LRR_6"/>
    <property type="match status" value="1"/>
</dbReference>
<dbReference type="PROSITE" id="PS51450">
    <property type="entry name" value="LRR"/>
    <property type="match status" value="2"/>
</dbReference>
<proteinExistence type="inferred from homology"/>
<evidence type="ECO:0000256" key="11">
    <source>
        <dbReference type="ARBA" id="ARBA00023180"/>
    </source>
</evidence>
<dbReference type="GO" id="GO:0007165">
    <property type="term" value="P:signal transduction"/>
    <property type="evidence" value="ECO:0007669"/>
    <property type="project" value="UniProtKB-ARBA"/>
</dbReference>
<evidence type="ECO:0000256" key="5">
    <source>
        <dbReference type="ARBA" id="ARBA00022692"/>
    </source>
</evidence>
<evidence type="ECO:0008006" key="14">
    <source>
        <dbReference type="Google" id="ProtNLM"/>
    </source>
</evidence>
<evidence type="ECO:0000256" key="8">
    <source>
        <dbReference type="ARBA" id="ARBA00022989"/>
    </source>
</evidence>
<gene>
    <name evidence="12" type="ORF">Fmac_012166</name>
</gene>
<keyword evidence="8" id="KW-1133">Transmembrane helix</keyword>
<organism evidence="12 13">
    <name type="scientific">Flemingia macrophylla</name>
    <dbReference type="NCBI Taxonomy" id="520843"/>
    <lineage>
        <taxon>Eukaryota</taxon>
        <taxon>Viridiplantae</taxon>
        <taxon>Streptophyta</taxon>
        <taxon>Embryophyta</taxon>
        <taxon>Tracheophyta</taxon>
        <taxon>Spermatophyta</taxon>
        <taxon>Magnoliopsida</taxon>
        <taxon>eudicotyledons</taxon>
        <taxon>Gunneridae</taxon>
        <taxon>Pentapetalae</taxon>
        <taxon>rosids</taxon>
        <taxon>fabids</taxon>
        <taxon>Fabales</taxon>
        <taxon>Fabaceae</taxon>
        <taxon>Papilionoideae</taxon>
        <taxon>50 kb inversion clade</taxon>
        <taxon>NPAAA clade</taxon>
        <taxon>indigoferoid/millettioid clade</taxon>
        <taxon>Phaseoleae</taxon>
        <taxon>Flemingia</taxon>
    </lineage>
</organism>
<dbReference type="SUPFAM" id="SSF52047">
    <property type="entry name" value="RNI-like"/>
    <property type="match status" value="1"/>
</dbReference>
<dbReference type="FunFam" id="3.80.10.10:FF:000111">
    <property type="entry name" value="LRR receptor-like serine/threonine-protein kinase ERECTA"/>
    <property type="match status" value="1"/>
</dbReference>
<evidence type="ECO:0000256" key="7">
    <source>
        <dbReference type="ARBA" id="ARBA00022737"/>
    </source>
</evidence>
<sequence>MSRCNLLGPLDPSLATLENLSVIVLDGNNLSSSVPETFAHFKHLTILSLHRCGLTGTFPHKIFNVGTLSLIDISENYNLHGFFPEFPMNGSLQTFWTSFVGALPHSIGNIRHLDEFGLSYCGFNGIIPNSLSNLTELSYLDLSNNKFIGTIPSSQFEGLHNLVFVNLDNNYFTGSIPSSFFTLRSLQLLWLSNNKFSQLDDLINVTSSRLELLHICSNDLFGSVPSSLFTLPHLKEIYLSDNQFSRLDEFINVASSILEFLALDCNSFNRSTQLNKLSEFRNFTEIDLSYNNVSANVNFINVEPPFFSSLELLVLASCDLRNFPGFLRNLSTLVALDISNNHIQGKVPNWIWKMPNLLFLNLSHNLLTELEGPLQYITSRLHFLDLHHNKLQGPVPIFSGNATYLDFSGNKFSSSIPGDIISGRIPSCLMKMSKNFEVLNLKNNNLSGSIPDTIQPCCALWTINLHGNLLDGPIPKSIVNCSKLEVLDLGSNQIIGGFPCLLKEISQLRILVLWKNKFQGPLRCLKANKATWEMLQILDIAFNNFSGKLAGSFLTTWKKYMMHNEHLAESKFIEKEIGLGGQHYQDSVTINNKGQEMELVKILTIYTSIGFSSNHFEGPIPEKLMDFNELTILNLSNNALSGKIPSSIGNLIQLESLDLSQNSLSGEISMQLVSLSFLEYLNLSFNHLVGKIPTGTQLQSFPASSFEGNDGLYGPPLPSIENRNGTEPGMLPQRKCGRLACTVDWNFISVELGLVFGHGIVFGPLLIWKGWRIRDIKLSHVN</sequence>
<comment type="subcellular location">
    <subcellularLocation>
        <location evidence="1">Cell membrane</location>
        <topology evidence="1">Single-pass type I membrane protein</topology>
    </subcellularLocation>
</comment>
<dbReference type="InterPro" id="IPR032675">
    <property type="entry name" value="LRR_dom_sf"/>
</dbReference>
<dbReference type="InterPro" id="IPR003591">
    <property type="entry name" value="Leu-rich_rpt_typical-subtyp"/>
</dbReference>
<evidence type="ECO:0000256" key="1">
    <source>
        <dbReference type="ARBA" id="ARBA00004251"/>
    </source>
</evidence>
<dbReference type="Gene3D" id="3.80.10.10">
    <property type="entry name" value="Ribonuclease Inhibitor"/>
    <property type="match status" value="5"/>
</dbReference>
<dbReference type="Pfam" id="PF00560">
    <property type="entry name" value="LRR_1"/>
    <property type="match status" value="3"/>
</dbReference>
<evidence type="ECO:0000256" key="3">
    <source>
        <dbReference type="ARBA" id="ARBA00022475"/>
    </source>
</evidence>
<comment type="caution">
    <text evidence="12">The sequence shown here is derived from an EMBL/GenBank/DDBJ whole genome shotgun (WGS) entry which is preliminary data.</text>
</comment>
<keyword evidence="4" id="KW-0433">Leucine-rich repeat</keyword>
<dbReference type="InterPro" id="IPR046956">
    <property type="entry name" value="RLP23-like"/>
</dbReference>
<dbReference type="PRINTS" id="PR00019">
    <property type="entry name" value="LEURICHRPT"/>
</dbReference>
<protein>
    <recommendedName>
        <fullName evidence="14">Receptor-like protein 12</fullName>
    </recommendedName>
</protein>
<keyword evidence="13" id="KW-1185">Reference proteome</keyword>
<dbReference type="SMART" id="SM00369">
    <property type="entry name" value="LRR_TYP"/>
    <property type="match status" value="7"/>
</dbReference>
<keyword evidence="9" id="KW-0472">Membrane</keyword>
<name>A0ABD1MPK0_9FABA</name>
<keyword evidence="5" id="KW-0812">Transmembrane</keyword>
<reference evidence="12 13" key="1">
    <citation type="submission" date="2024-08" db="EMBL/GenBank/DDBJ databases">
        <title>Insights into the chromosomal genome structure of Flemingia macrophylla.</title>
        <authorList>
            <person name="Ding Y."/>
            <person name="Zhao Y."/>
            <person name="Bi W."/>
            <person name="Wu M."/>
            <person name="Zhao G."/>
            <person name="Gong Y."/>
            <person name="Li W."/>
            <person name="Zhang P."/>
        </authorList>
    </citation>
    <scope>NUCLEOTIDE SEQUENCE [LARGE SCALE GENOMIC DNA]</scope>
    <source>
        <strain evidence="12">DYQJB</strain>
        <tissue evidence="12">Leaf</tissue>
    </source>
</reference>
<evidence type="ECO:0000313" key="12">
    <source>
        <dbReference type="EMBL" id="KAL2337720.1"/>
    </source>
</evidence>
<dbReference type="EMBL" id="JBGMDY010000004">
    <property type="protein sequence ID" value="KAL2337720.1"/>
    <property type="molecule type" value="Genomic_DNA"/>
</dbReference>
<evidence type="ECO:0000256" key="9">
    <source>
        <dbReference type="ARBA" id="ARBA00023136"/>
    </source>
</evidence>
<dbReference type="SUPFAM" id="SSF52058">
    <property type="entry name" value="L domain-like"/>
    <property type="match status" value="1"/>
</dbReference>
<keyword evidence="6" id="KW-0732">Signal</keyword>
<dbReference type="InterPro" id="IPR001611">
    <property type="entry name" value="Leu-rich_rpt"/>
</dbReference>
<keyword evidence="3" id="KW-1003">Cell membrane</keyword>
<dbReference type="Pfam" id="PF13855">
    <property type="entry name" value="LRR_8"/>
    <property type="match status" value="3"/>
</dbReference>
<keyword evidence="7" id="KW-0677">Repeat</keyword>